<keyword evidence="2" id="KW-1185">Reference proteome</keyword>
<organism evidence="1 2">
    <name type="scientific">Pseudoalteromonas spongiae</name>
    <dbReference type="NCBI Taxonomy" id="298657"/>
    <lineage>
        <taxon>Bacteria</taxon>
        <taxon>Pseudomonadati</taxon>
        <taxon>Pseudomonadota</taxon>
        <taxon>Gammaproteobacteria</taxon>
        <taxon>Alteromonadales</taxon>
        <taxon>Pseudoalteromonadaceae</taxon>
        <taxon>Pseudoalteromonas</taxon>
    </lineage>
</organism>
<dbReference type="RefSeq" id="WP_336436180.1">
    <property type="nucleotide sequence ID" value="NZ_JBAWKS010000002.1"/>
</dbReference>
<protein>
    <submittedName>
        <fullName evidence="1">Uncharacterized protein</fullName>
    </submittedName>
</protein>
<evidence type="ECO:0000313" key="1">
    <source>
        <dbReference type="EMBL" id="MEI4551155.1"/>
    </source>
</evidence>
<name>A0ABU8EWP1_9GAMM</name>
<proteinExistence type="predicted"/>
<accession>A0ABU8EWP1</accession>
<gene>
    <name evidence="1" type="ORF">WAE96_15890</name>
</gene>
<evidence type="ECO:0000313" key="2">
    <source>
        <dbReference type="Proteomes" id="UP001382455"/>
    </source>
</evidence>
<comment type="caution">
    <text evidence="1">The sequence shown here is derived from an EMBL/GenBank/DDBJ whole genome shotgun (WGS) entry which is preliminary data.</text>
</comment>
<dbReference type="EMBL" id="JBAWKS010000002">
    <property type="protein sequence ID" value="MEI4551155.1"/>
    <property type="molecule type" value="Genomic_DNA"/>
</dbReference>
<dbReference type="Proteomes" id="UP001382455">
    <property type="component" value="Unassembled WGS sequence"/>
</dbReference>
<reference evidence="1 2" key="1">
    <citation type="submission" date="2023-12" db="EMBL/GenBank/DDBJ databases">
        <title>Friends and Foes: Symbiotic and Algicidal bacterial influence on Karenia brevis blooms.</title>
        <authorList>
            <person name="Fei C."/>
            <person name="Mohamed A.R."/>
            <person name="Booker A."/>
            <person name="Arshad M."/>
            <person name="Klass S."/>
            <person name="Ahn S."/>
            <person name="Gilbert P.M."/>
            <person name="Heil C.A."/>
            <person name="Martinez J.M."/>
            <person name="Amin S.A."/>
        </authorList>
    </citation>
    <scope>NUCLEOTIDE SEQUENCE [LARGE SCALE GENOMIC DNA]</scope>
    <source>
        <strain evidence="1 2">CE15</strain>
    </source>
</reference>
<sequence>MSAFIIICMLLSIISTLYFAIGSKSSQQKYIEHVEFPSAIKQTLRAKYSSLSDEQCELVLANLREYFLICHMAKGQPVAMPSKAVDVAWHAFILHTREYKTFCKKAFGRFLHHTPISASTNSQDVDASLQRTWQYSCQRHFIDYSTPEKLPFLFALDEMLAIENGYCYSLDDSPQAGKINVLSLTNRVTSSQQPNVQTSHIISCGGYASS</sequence>